<evidence type="ECO:0000313" key="1">
    <source>
        <dbReference type="EMBL" id="KAL2055246.1"/>
    </source>
</evidence>
<evidence type="ECO:0000313" key="2">
    <source>
        <dbReference type="Proteomes" id="UP001590951"/>
    </source>
</evidence>
<organism evidence="1 2">
    <name type="scientific">Lepraria finkii</name>
    <dbReference type="NCBI Taxonomy" id="1340010"/>
    <lineage>
        <taxon>Eukaryota</taxon>
        <taxon>Fungi</taxon>
        <taxon>Dikarya</taxon>
        <taxon>Ascomycota</taxon>
        <taxon>Pezizomycotina</taxon>
        <taxon>Lecanoromycetes</taxon>
        <taxon>OSLEUM clade</taxon>
        <taxon>Lecanoromycetidae</taxon>
        <taxon>Lecanorales</taxon>
        <taxon>Lecanorineae</taxon>
        <taxon>Stereocaulaceae</taxon>
        <taxon>Lepraria</taxon>
    </lineage>
</organism>
<sequence>MAPVSDSGVESAALLRRQAFTGASGPAAPVKNTKVFGIACFACLEGLVYGYNQGVISGILTILSFSRHIGDWV</sequence>
<proteinExistence type="predicted"/>
<comment type="caution">
    <text evidence="1">The sequence shown here is derived from an EMBL/GenBank/DDBJ whole genome shotgun (WGS) entry which is preliminary data.</text>
</comment>
<protein>
    <submittedName>
        <fullName evidence="1">Uncharacterized protein</fullName>
    </submittedName>
</protein>
<keyword evidence="2" id="KW-1185">Reference proteome</keyword>
<reference evidence="1 2" key="1">
    <citation type="submission" date="2024-09" db="EMBL/GenBank/DDBJ databases">
        <title>Rethinking Asexuality: The Enigmatic Case of Functional Sexual Genes in Lepraria (Stereocaulaceae).</title>
        <authorList>
            <person name="Doellman M."/>
            <person name="Sun Y."/>
            <person name="Barcenas-Pena A."/>
            <person name="Lumbsch H.T."/>
            <person name="Grewe F."/>
        </authorList>
    </citation>
    <scope>NUCLEOTIDE SEQUENCE [LARGE SCALE GENOMIC DNA]</scope>
    <source>
        <strain evidence="1 2">Grewe 0041</strain>
    </source>
</reference>
<dbReference type="Proteomes" id="UP001590951">
    <property type="component" value="Unassembled WGS sequence"/>
</dbReference>
<name>A0ABR4BEG5_9LECA</name>
<gene>
    <name evidence="1" type="ORF">ABVK25_004584</name>
</gene>
<accession>A0ABR4BEG5</accession>
<dbReference type="EMBL" id="JBHFEH010000012">
    <property type="protein sequence ID" value="KAL2055246.1"/>
    <property type="molecule type" value="Genomic_DNA"/>
</dbReference>